<dbReference type="Proteomes" id="UP001066276">
    <property type="component" value="Chromosome 5"/>
</dbReference>
<evidence type="ECO:0000313" key="2">
    <source>
        <dbReference type="Proteomes" id="UP001066276"/>
    </source>
</evidence>
<protein>
    <submittedName>
        <fullName evidence="1">Uncharacterized protein</fullName>
    </submittedName>
</protein>
<proteinExistence type="predicted"/>
<dbReference type="AlphaFoldDB" id="A0AAV7RXB3"/>
<name>A0AAV7RXB3_PLEWA</name>
<evidence type="ECO:0000313" key="1">
    <source>
        <dbReference type="EMBL" id="KAJ1156266.1"/>
    </source>
</evidence>
<dbReference type="EMBL" id="JANPWB010000009">
    <property type="protein sequence ID" value="KAJ1156266.1"/>
    <property type="molecule type" value="Genomic_DNA"/>
</dbReference>
<accession>A0AAV7RXB3</accession>
<keyword evidence="2" id="KW-1185">Reference proteome</keyword>
<sequence length="117" mass="12450">MVLRHTRQPTLRFLPPAGSDPVSTALESPQLVLTCACSYVYYPLGCKIRSDVSALCGSTIPILPPSLVKHDLSTNARKTGHGSAQAQHFSSVAAKPLLLPAAYLRAPTWEGGSHQTA</sequence>
<comment type="caution">
    <text evidence="1">The sequence shown here is derived from an EMBL/GenBank/DDBJ whole genome shotgun (WGS) entry which is preliminary data.</text>
</comment>
<reference evidence="1" key="1">
    <citation type="journal article" date="2022" name="bioRxiv">
        <title>Sequencing and chromosome-scale assembly of the giantPleurodeles waltlgenome.</title>
        <authorList>
            <person name="Brown T."/>
            <person name="Elewa A."/>
            <person name="Iarovenko S."/>
            <person name="Subramanian E."/>
            <person name="Araus A.J."/>
            <person name="Petzold A."/>
            <person name="Susuki M."/>
            <person name="Suzuki K.-i.T."/>
            <person name="Hayashi T."/>
            <person name="Toyoda A."/>
            <person name="Oliveira C."/>
            <person name="Osipova E."/>
            <person name="Leigh N.D."/>
            <person name="Simon A."/>
            <person name="Yun M.H."/>
        </authorList>
    </citation>
    <scope>NUCLEOTIDE SEQUENCE</scope>
    <source>
        <strain evidence="1">20211129_DDA</strain>
        <tissue evidence="1">Liver</tissue>
    </source>
</reference>
<gene>
    <name evidence="1" type="ORF">NDU88_008990</name>
</gene>
<organism evidence="1 2">
    <name type="scientific">Pleurodeles waltl</name>
    <name type="common">Iberian ribbed newt</name>
    <dbReference type="NCBI Taxonomy" id="8319"/>
    <lineage>
        <taxon>Eukaryota</taxon>
        <taxon>Metazoa</taxon>
        <taxon>Chordata</taxon>
        <taxon>Craniata</taxon>
        <taxon>Vertebrata</taxon>
        <taxon>Euteleostomi</taxon>
        <taxon>Amphibia</taxon>
        <taxon>Batrachia</taxon>
        <taxon>Caudata</taxon>
        <taxon>Salamandroidea</taxon>
        <taxon>Salamandridae</taxon>
        <taxon>Pleurodelinae</taxon>
        <taxon>Pleurodeles</taxon>
    </lineage>
</organism>